<organism evidence="1 2">
    <name type="scientific">Chaetomium tenue</name>
    <dbReference type="NCBI Taxonomy" id="1854479"/>
    <lineage>
        <taxon>Eukaryota</taxon>
        <taxon>Fungi</taxon>
        <taxon>Dikarya</taxon>
        <taxon>Ascomycota</taxon>
        <taxon>Pezizomycotina</taxon>
        <taxon>Sordariomycetes</taxon>
        <taxon>Sordariomycetidae</taxon>
        <taxon>Sordariales</taxon>
        <taxon>Chaetomiaceae</taxon>
        <taxon>Chaetomium</taxon>
    </lineage>
</organism>
<protein>
    <submittedName>
        <fullName evidence="1">Uncharacterized protein</fullName>
    </submittedName>
</protein>
<proteinExistence type="predicted"/>
<reference evidence="1 2" key="1">
    <citation type="journal article" date="2021" name="Nat. Commun.">
        <title>Genetic determinants of endophytism in the Arabidopsis root mycobiome.</title>
        <authorList>
            <person name="Mesny F."/>
            <person name="Miyauchi S."/>
            <person name="Thiergart T."/>
            <person name="Pickel B."/>
            <person name="Atanasova L."/>
            <person name="Karlsson M."/>
            <person name="Huettel B."/>
            <person name="Barry K.W."/>
            <person name="Haridas S."/>
            <person name="Chen C."/>
            <person name="Bauer D."/>
            <person name="Andreopoulos W."/>
            <person name="Pangilinan J."/>
            <person name="LaButti K."/>
            <person name="Riley R."/>
            <person name="Lipzen A."/>
            <person name="Clum A."/>
            <person name="Drula E."/>
            <person name="Henrissat B."/>
            <person name="Kohler A."/>
            <person name="Grigoriev I.V."/>
            <person name="Martin F.M."/>
            <person name="Hacquard S."/>
        </authorList>
    </citation>
    <scope>NUCLEOTIDE SEQUENCE [LARGE SCALE GENOMIC DNA]</scope>
    <source>
        <strain evidence="1 2">MPI-SDFR-AT-0079</strain>
    </source>
</reference>
<accession>A0ACB7P4V4</accession>
<name>A0ACB7P4V4_9PEZI</name>
<evidence type="ECO:0000313" key="2">
    <source>
        <dbReference type="Proteomes" id="UP000724584"/>
    </source>
</evidence>
<dbReference type="Proteomes" id="UP000724584">
    <property type="component" value="Unassembled WGS sequence"/>
</dbReference>
<keyword evidence="2" id="KW-1185">Reference proteome</keyword>
<sequence>MTARPPFTPPAATYARNEEPRTVRFRHPAYPSSAPDLLVLMAADGHDACALDFDVVLTACCIVANTNWDDGYFAKKDPATGDVLQRVSRPLDGLLRGLEYFFCVQGRDPTSVAPKVKYPVVPSFHHWRFPHGDLPLLWRNLNLPEFVLPHPTLKGPAAAMGRDITCRLSGYMDAVENAHLVPHAERLWFVSNRMDRYCRRPLEVAAINDDKNILALRKDLHHLFEARRFTFMPKRFGACTSEPAELITHVLLPSGSPELVGLYHNRSPQPIRGISGECLFARFAWSLFTDEHIPFFLSDLQYVVCLWDKAKGEAEIRTMRGLDVRSSAQVFESTRSMSRSVSPKKRSPRTEGDALADSGDGYSSDDGDNTSGKQGLVVLDEPPRGRSPKRSWERLGRDEGQVPSLAFSFAFAAQSSLAGGPSRQISQPLTPKEGDTLVSQASVGDTIGSERPQKRIHIEEEPVLGSGVENNSNL</sequence>
<evidence type="ECO:0000313" key="1">
    <source>
        <dbReference type="EMBL" id="KAH6628869.1"/>
    </source>
</evidence>
<dbReference type="EMBL" id="JAGIZQ010000005">
    <property type="protein sequence ID" value="KAH6628869.1"/>
    <property type="molecule type" value="Genomic_DNA"/>
</dbReference>
<gene>
    <name evidence="1" type="ORF">F5144DRAFT_494826</name>
</gene>
<comment type="caution">
    <text evidence="1">The sequence shown here is derived from an EMBL/GenBank/DDBJ whole genome shotgun (WGS) entry which is preliminary data.</text>
</comment>